<evidence type="ECO:0000313" key="2">
    <source>
        <dbReference type="Proteomes" id="UP000000529"/>
    </source>
</evidence>
<dbReference type="RefSeq" id="WP_011175532.1">
    <property type="nucleotide sequence ID" value="NC_005861.2"/>
</dbReference>
<evidence type="ECO:0000313" key="1">
    <source>
        <dbReference type="EMBL" id="CAF23706.1"/>
    </source>
</evidence>
<dbReference type="InterPro" id="IPR007973">
    <property type="entry name" value="Pilus_assembly_TraE"/>
</dbReference>
<proteinExistence type="predicted"/>
<dbReference type="Pfam" id="PF05309">
    <property type="entry name" value="TraE"/>
    <property type="match status" value="1"/>
</dbReference>
<sequence>MCLHTEPQYLALLKQRLMEEEETLKKQNASYVFYLNNVYVNSKELTVTLLGDRKFFLAGQQTTLENCGYTLHFNYSGARLLLKGIIQEKTDLA</sequence>
<dbReference type="Proteomes" id="UP000000529">
    <property type="component" value="Chromosome"/>
</dbReference>
<dbReference type="OrthoDB" id="8480766at2"/>
<dbReference type="KEGG" id="pcu:PC_RS04735"/>
<dbReference type="AlphaFoldDB" id="Q6MCJ3"/>
<dbReference type="EMBL" id="BX908798">
    <property type="protein sequence ID" value="CAF23706.1"/>
    <property type="molecule type" value="Genomic_DNA"/>
</dbReference>
<organism evidence="1 2">
    <name type="scientific">Protochlamydia amoebophila (strain UWE25)</name>
    <dbReference type="NCBI Taxonomy" id="264201"/>
    <lineage>
        <taxon>Bacteria</taxon>
        <taxon>Pseudomonadati</taxon>
        <taxon>Chlamydiota</taxon>
        <taxon>Chlamydiia</taxon>
        <taxon>Parachlamydiales</taxon>
        <taxon>Parachlamydiaceae</taxon>
        <taxon>Candidatus Protochlamydia</taxon>
    </lineage>
</organism>
<reference evidence="1 2" key="1">
    <citation type="journal article" date="2004" name="Science">
        <title>Illuminating the evolutionary history of chlamydiae.</title>
        <authorList>
            <person name="Horn M."/>
            <person name="Collingro A."/>
            <person name="Schmitz-Esser S."/>
            <person name="Beier C.L."/>
            <person name="Purkhold U."/>
            <person name="Fartmann B."/>
            <person name="Brandt P."/>
            <person name="Nyakatura G.J."/>
            <person name="Droege M."/>
            <person name="Frishman D."/>
            <person name="Rattei T."/>
            <person name="Mewes H."/>
            <person name="Wagner M."/>
        </authorList>
    </citation>
    <scope>NUCLEOTIDE SEQUENCE [LARGE SCALE GENOMIC DNA]</scope>
    <source>
        <strain evidence="1 2">UWE25</strain>
    </source>
</reference>
<keyword evidence="2" id="KW-1185">Reference proteome</keyword>
<gene>
    <name evidence="1" type="ORF">PC_RS04735</name>
</gene>
<name>Q6MCJ3_PARUW</name>
<protein>
    <submittedName>
        <fullName evidence="1">Uncharacterized protein</fullName>
    </submittedName>
</protein>
<accession>Q6MCJ3</accession>
<dbReference type="HOGENOM" id="CLU_2396967_0_0_0"/>